<dbReference type="SUPFAM" id="SSF55785">
    <property type="entry name" value="PYP-like sensor domain (PAS domain)"/>
    <property type="match status" value="1"/>
</dbReference>
<evidence type="ECO:0000313" key="9">
    <source>
        <dbReference type="Proteomes" id="UP000199518"/>
    </source>
</evidence>
<dbReference type="OrthoDB" id="9766459at2"/>
<gene>
    <name evidence="8" type="ORF">SAMN05421753_10738</name>
</gene>
<dbReference type="FunFam" id="3.30.565.10:FF:000006">
    <property type="entry name" value="Sensor histidine kinase WalK"/>
    <property type="match status" value="1"/>
</dbReference>
<dbReference type="GO" id="GO:0016020">
    <property type="term" value="C:membrane"/>
    <property type="evidence" value="ECO:0007669"/>
    <property type="project" value="UniProtKB-SubCell"/>
</dbReference>
<evidence type="ECO:0000256" key="5">
    <source>
        <dbReference type="ARBA" id="ARBA00022777"/>
    </source>
</evidence>
<dbReference type="SMART" id="SM00091">
    <property type="entry name" value="PAS"/>
    <property type="match status" value="1"/>
</dbReference>
<evidence type="ECO:0000256" key="1">
    <source>
        <dbReference type="ARBA" id="ARBA00000085"/>
    </source>
</evidence>
<dbReference type="NCBIfam" id="TIGR00229">
    <property type="entry name" value="sensory_box"/>
    <property type="match status" value="1"/>
</dbReference>
<keyword evidence="6" id="KW-0472">Membrane</keyword>
<evidence type="ECO:0000259" key="7">
    <source>
        <dbReference type="PROSITE" id="PS50109"/>
    </source>
</evidence>
<accession>A0A1I3GKW9</accession>
<dbReference type="Pfam" id="PF00512">
    <property type="entry name" value="HisKA"/>
    <property type="match status" value="1"/>
</dbReference>
<feature type="domain" description="Histidine kinase" evidence="7">
    <location>
        <begin position="164"/>
        <end position="379"/>
    </location>
</feature>
<dbReference type="SUPFAM" id="SSF47384">
    <property type="entry name" value="Homodimeric domain of signal transducing histidine kinase"/>
    <property type="match status" value="1"/>
</dbReference>
<dbReference type="InterPro" id="IPR036890">
    <property type="entry name" value="HATPase_C_sf"/>
</dbReference>
<keyword evidence="5" id="KW-0418">Kinase</keyword>
<dbReference type="RefSeq" id="WP_092049811.1">
    <property type="nucleotide sequence ID" value="NZ_FOQD01000007.1"/>
</dbReference>
<dbReference type="Gene3D" id="3.30.450.20">
    <property type="entry name" value="PAS domain"/>
    <property type="match status" value="1"/>
</dbReference>
<sequence length="390" mass="44178">MRAFAESIVATVRHPLVILDQDLKIVSANPSFYRAFLLTPEECLGRRWYDLQNGTWNNPQFRTLLEEIIPHDGEISDYEIEQELPDQGRRLLVMNARRVQRADDGLQMVLVSIEDLTVQRMAQAELRRLNQHLERRVAERTRCLEESNYALQVANEELESFCYSVSHDLRTPLRAVDGFSRELLHGYADALDDRGRHYLNRVRAGAQHMGQLIDDLLDLSRVGRSEMHCQMVDLSTLAGNVIQELRQIEPERRVDVLIQPGLLGYCDPKLIHLVLENLIGNAWKFTGKKEQATIEFGRATAIGEIPTFFVADNGAGFDMAFVDKLFGPFQRLHSAHEFPGTGIGLATVRRVIHRHQGEVWAEGVIGDGARVSFTLPEQSPHHATEIDSAG</sequence>
<evidence type="ECO:0000313" key="8">
    <source>
        <dbReference type="EMBL" id="SFI24109.1"/>
    </source>
</evidence>
<dbReference type="Pfam" id="PF02518">
    <property type="entry name" value="HATPase_c"/>
    <property type="match status" value="1"/>
</dbReference>
<dbReference type="InterPro" id="IPR005467">
    <property type="entry name" value="His_kinase_dom"/>
</dbReference>
<protein>
    <recommendedName>
        <fullName evidence="2">histidine kinase</fullName>
        <ecNumber evidence="2">2.7.13.3</ecNumber>
    </recommendedName>
</protein>
<dbReference type="CDD" id="cd00082">
    <property type="entry name" value="HisKA"/>
    <property type="match status" value="1"/>
</dbReference>
<dbReference type="InterPro" id="IPR000014">
    <property type="entry name" value="PAS"/>
</dbReference>
<dbReference type="GO" id="GO:0030295">
    <property type="term" value="F:protein kinase activator activity"/>
    <property type="evidence" value="ECO:0007669"/>
    <property type="project" value="TreeGrafter"/>
</dbReference>
<dbReference type="GO" id="GO:0000155">
    <property type="term" value="F:phosphorelay sensor kinase activity"/>
    <property type="evidence" value="ECO:0007669"/>
    <property type="project" value="InterPro"/>
</dbReference>
<keyword evidence="3" id="KW-0597">Phosphoprotein</keyword>
<dbReference type="SUPFAM" id="SSF55874">
    <property type="entry name" value="ATPase domain of HSP90 chaperone/DNA topoisomerase II/histidine kinase"/>
    <property type="match status" value="1"/>
</dbReference>
<dbReference type="InterPro" id="IPR003661">
    <property type="entry name" value="HisK_dim/P_dom"/>
</dbReference>
<organism evidence="8 9">
    <name type="scientific">Planctomicrobium piriforme</name>
    <dbReference type="NCBI Taxonomy" id="1576369"/>
    <lineage>
        <taxon>Bacteria</taxon>
        <taxon>Pseudomonadati</taxon>
        <taxon>Planctomycetota</taxon>
        <taxon>Planctomycetia</taxon>
        <taxon>Planctomycetales</taxon>
        <taxon>Planctomycetaceae</taxon>
        <taxon>Planctomicrobium</taxon>
    </lineage>
</organism>
<dbReference type="InterPro" id="IPR035965">
    <property type="entry name" value="PAS-like_dom_sf"/>
</dbReference>
<evidence type="ECO:0000256" key="6">
    <source>
        <dbReference type="ARBA" id="ARBA00023136"/>
    </source>
</evidence>
<dbReference type="STRING" id="1576369.SAMN05421753_10738"/>
<dbReference type="Proteomes" id="UP000199518">
    <property type="component" value="Unassembled WGS sequence"/>
</dbReference>
<dbReference type="PANTHER" id="PTHR42878:SF15">
    <property type="entry name" value="BACTERIOPHYTOCHROME"/>
    <property type="match status" value="1"/>
</dbReference>
<dbReference type="GO" id="GO:0007234">
    <property type="term" value="P:osmosensory signaling via phosphorelay pathway"/>
    <property type="evidence" value="ECO:0007669"/>
    <property type="project" value="TreeGrafter"/>
</dbReference>
<dbReference type="InterPro" id="IPR036097">
    <property type="entry name" value="HisK_dim/P_sf"/>
</dbReference>
<dbReference type="PANTHER" id="PTHR42878">
    <property type="entry name" value="TWO-COMPONENT HISTIDINE KINASE"/>
    <property type="match status" value="1"/>
</dbReference>
<dbReference type="Gene3D" id="3.30.565.10">
    <property type="entry name" value="Histidine kinase-like ATPase, C-terminal domain"/>
    <property type="match status" value="1"/>
</dbReference>
<proteinExistence type="predicted"/>
<dbReference type="SMART" id="SM00387">
    <property type="entry name" value="HATPase_c"/>
    <property type="match status" value="1"/>
</dbReference>
<dbReference type="GO" id="GO:0000156">
    <property type="term" value="F:phosphorelay response regulator activity"/>
    <property type="evidence" value="ECO:0007669"/>
    <property type="project" value="TreeGrafter"/>
</dbReference>
<dbReference type="EC" id="2.7.13.3" evidence="2"/>
<dbReference type="InterPro" id="IPR003594">
    <property type="entry name" value="HATPase_dom"/>
</dbReference>
<dbReference type="InterPro" id="IPR050351">
    <property type="entry name" value="BphY/WalK/GraS-like"/>
</dbReference>
<dbReference type="Gene3D" id="1.10.287.130">
    <property type="match status" value="1"/>
</dbReference>
<name>A0A1I3GKW9_9PLAN</name>
<evidence type="ECO:0000256" key="4">
    <source>
        <dbReference type="ARBA" id="ARBA00022679"/>
    </source>
</evidence>
<dbReference type="InterPro" id="IPR004358">
    <property type="entry name" value="Sig_transdc_His_kin-like_C"/>
</dbReference>
<dbReference type="FunFam" id="1.10.287.130:FF:000070">
    <property type="entry name" value="Histidine kinase sensor protein"/>
    <property type="match status" value="1"/>
</dbReference>
<evidence type="ECO:0000256" key="3">
    <source>
        <dbReference type="ARBA" id="ARBA00022553"/>
    </source>
</evidence>
<comment type="catalytic activity">
    <reaction evidence="1">
        <text>ATP + protein L-histidine = ADP + protein N-phospho-L-histidine.</text>
        <dbReference type="EC" id="2.7.13.3"/>
    </reaction>
</comment>
<dbReference type="Pfam" id="PF08448">
    <property type="entry name" value="PAS_4"/>
    <property type="match status" value="1"/>
</dbReference>
<dbReference type="InterPro" id="IPR013656">
    <property type="entry name" value="PAS_4"/>
</dbReference>
<dbReference type="PROSITE" id="PS50109">
    <property type="entry name" value="HIS_KIN"/>
    <property type="match status" value="1"/>
</dbReference>
<reference evidence="9" key="1">
    <citation type="submission" date="2016-10" db="EMBL/GenBank/DDBJ databases">
        <authorList>
            <person name="Varghese N."/>
            <person name="Submissions S."/>
        </authorList>
    </citation>
    <scope>NUCLEOTIDE SEQUENCE [LARGE SCALE GENOMIC DNA]</scope>
    <source>
        <strain evidence="9">DSM 26348</strain>
    </source>
</reference>
<evidence type="ECO:0000256" key="2">
    <source>
        <dbReference type="ARBA" id="ARBA00012438"/>
    </source>
</evidence>
<dbReference type="SMART" id="SM00388">
    <property type="entry name" value="HisKA"/>
    <property type="match status" value="1"/>
</dbReference>
<dbReference type="CDD" id="cd00130">
    <property type="entry name" value="PAS"/>
    <property type="match status" value="1"/>
</dbReference>
<dbReference type="PRINTS" id="PR00344">
    <property type="entry name" value="BCTRLSENSOR"/>
</dbReference>
<keyword evidence="4" id="KW-0808">Transferase</keyword>
<dbReference type="AlphaFoldDB" id="A0A1I3GKW9"/>
<keyword evidence="9" id="KW-1185">Reference proteome</keyword>
<dbReference type="EMBL" id="FOQD01000007">
    <property type="protein sequence ID" value="SFI24109.1"/>
    <property type="molecule type" value="Genomic_DNA"/>
</dbReference>